<evidence type="ECO:0000259" key="2">
    <source>
        <dbReference type="SMART" id="SM00989"/>
    </source>
</evidence>
<evidence type="ECO:0000313" key="4">
    <source>
        <dbReference type="Proteomes" id="UP001357223"/>
    </source>
</evidence>
<dbReference type="Pfam" id="PF17853">
    <property type="entry name" value="GGDEF_2"/>
    <property type="match status" value="1"/>
</dbReference>
<dbReference type="Pfam" id="PF06505">
    <property type="entry name" value="XylR_N"/>
    <property type="match status" value="1"/>
</dbReference>
<dbReference type="InterPro" id="IPR024096">
    <property type="entry name" value="NO_sig/Golgi_transp_ligand-bd"/>
</dbReference>
<feature type="domain" description="4-vinyl reductase 4VR" evidence="2">
    <location>
        <begin position="112"/>
        <end position="174"/>
    </location>
</feature>
<dbReference type="PANTHER" id="PTHR33744:SF1">
    <property type="entry name" value="DNA-BINDING TRANSCRIPTIONAL ACTIVATOR ADER"/>
    <property type="match status" value="1"/>
</dbReference>
<proteinExistence type="inferred from homology"/>
<dbReference type="Gene3D" id="3.30.1380.20">
    <property type="entry name" value="Trafficking protein particle complex subunit 3"/>
    <property type="match status" value="1"/>
</dbReference>
<dbReference type="InterPro" id="IPR041522">
    <property type="entry name" value="CdaR_GGDEF"/>
</dbReference>
<accession>A0ABZ2C8K2</accession>
<organism evidence="3 4">
    <name type="scientific">Niallia oryzisoli</name>
    <dbReference type="NCBI Taxonomy" id="1737571"/>
    <lineage>
        <taxon>Bacteria</taxon>
        <taxon>Bacillati</taxon>
        <taxon>Bacillota</taxon>
        <taxon>Bacilli</taxon>
        <taxon>Bacillales</taxon>
        <taxon>Bacillaceae</taxon>
        <taxon>Niallia</taxon>
    </lineage>
</organism>
<protein>
    <submittedName>
        <fullName evidence="3">XylR N-terminal domain-containing protein</fullName>
    </submittedName>
</protein>
<dbReference type="Proteomes" id="UP001357223">
    <property type="component" value="Chromosome"/>
</dbReference>
<dbReference type="InterPro" id="IPR010523">
    <property type="entry name" value="XylR_N"/>
</dbReference>
<name>A0ABZ2C8K2_9BACI</name>
<dbReference type="SUPFAM" id="SSF111126">
    <property type="entry name" value="Ligand-binding domain in the NO signalling and Golgi transport"/>
    <property type="match status" value="1"/>
</dbReference>
<dbReference type="Gene3D" id="1.10.10.2840">
    <property type="entry name" value="PucR C-terminal helix-turn-helix domain"/>
    <property type="match status" value="1"/>
</dbReference>
<dbReference type="EMBL" id="CP137640">
    <property type="protein sequence ID" value="WVX79381.1"/>
    <property type="molecule type" value="Genomic_DNA"/>
</dbReference>
<evidence type="ECO:0000256" key="1">
    <source>
        <dbReference type="ARBA" id="ARBA00006754"/>
    </source>
</evidence>
<reference evidence="3 4" key="1">
    <citation type="submission" date="2023-10" db="EMBL/GenBank/DDBJ databases">
        <title>Niallia locisalis sp.nov. isolated from a salt pond sample.</title>
        <authorList>
            <person name="Li X.-J."/>
            <person name="Dong L."/>
        </authorList>
    </citation>
    <scope>NUCLEOTIDE SEQUENCE [LARGE SCALE GENOMIC DNA]</scope>
    <source>
        <strain evidence="3 4">DSM 29761</strain>
    </source>
</reference>
<keyword evidence="4" id="KW-1185">Reference proteome</keyword>
<dbReference type="InterPro" id="IPR042070">
    <property type="entry name" value="PucR_C-HTH_sf"/>
</dbReference>
<dbReference type="InterPro" id="IPR051448">
    <property type="entry name" value="CdaR-like_regulators"/>
</dbReference>
<dbReference type="SMART" id="SM00989">
    <property type="entry name" value="V4R"/>
    <property type="match status" value="1"/>
</dbReference>
<gene>
    <name evidence="3" type="ORF">R4Z09_18975</name>
</gene>
<dbReference type="PANTHER" id="PTHR33744">
    <property type="entry name" value="CARBOHYDRATE DIACID REGULATOR"/>
    <property type="match status" value="1"/>
</dbReference>
<dbReference type="RefSeq" id="WP_338448315.1">
    <property type="nucleotide sequence ID" value="NZ_CP137640.1"/>
</dbReference>
<comment type="similarity">
    <text evidence="1">Belongs to the CdaR family.</text>
</comment>
<dbReference type="InterPro" id="IPR025736">
    <property type="entry name" value="PucR_C-HTH_dom"/>
</dbReference>
<evidence type="ECO:0000313" key="3">
    <source>
        <dbReference type="EMBL" id="WVX79381.1"/>
    </source>
</evidence>
<sequence length="620" mass="71479">MIININDEAYNDEMVIDERPMATSSSALGIMRHQLVRNIGIERIKGFLVRFGWEMGVNDAKEALKKNISVKTLIEQGPIVHMKSGHIRGFTHECSAEFNEHDEVVSLHGSGTWIDSYEAVEHVKRLGLSDTQVCHTLIGYSSGFMTTICGQTVLAKEITCVGKGDPVCTWITRTKIEWDRMMEDELSYYQETPIMEELEYTYEQLLEQQSFLTQLTEFQKKLNEEIANGTDLESITSKVYDSTQIPILVEDKELRTITYAGLSEDMYRELDLDMKEYMRKSKSQNLLPIGKKTIKTDRQEKLISPIYVEKKVLGYCSFLYNDGKTHNEEKDYLILDRFANAVSLILLNEKTRFESFERMKGNFLEQILQAQIPAHEIIQRGKYANLDLDKPYYVVAMEYRKTEQSTLSMEEEFFLQEQILEVIFEYFNDHKYQNLIGQREGKLILFMIKQQKNFSIQTAIDELYQFLKRAFPHGEFKLGVSNEGHDIKDAAAYYEEASIALKLTLQKNIVSFDSLGIVGVLINSNNLKGIKMVAKKELGDLYQLDDPRNIELLKTLYVFLSNGGKLEQTMSDLVLSMSGLRHRIRRIEGLLEKDLRDPEEMHQLLLILKALIALGEISID</sequence>
<dbReference type="Pfam" id="PF13556">
    <property type="entry name" value="HTH_30"/>
    <property type="match status" value="1"/>
</dbReference>
<dbReference type="InterPro" id="IPR004096">
    <property type="entry name" value="V4R"/>
</dbReference>